<feature type="transmembrane region" description="Helical" evidence="1">
    <location>
        <begin position="79"/>
        <end position="103"/>
    </location>
</feature>
<dbReference type="OrthoDB" id="9792992at2"/>
<keyword evidence="3" id="KW-0418">Kinase</keyword>
<evidence type="ECO:0000313" key="4">
    <source>
        <dbReference type="Proteomes" id="UP000295499"/>
    </source>
</evidence>
<gene>
    <name evidence="3" type="ORF">CLV32_3529</name>
</gene>
<keyword evidence="4" id="KW-1185">Reference proteome</keyword>
<evidence type="ECO:0000256" key="1">
    <source>
        <dbReference type="SAM" id="Phobius"/>
    </source>
</evidence>
<keyword evidence="1" id="KW-0472">Membrane</keyword>
<dbReference type="AlphaFoldDB" id="A0A4R6IFS1"/>
<keyword evidence="1" id="KW-0812">Transmembrane</keyword>
<reference evidence="3 4" key="1">
    <citation type="submission" date="2019-03" db="EMBL/GenBank/DDBJ databases">
        <title>Genomic Encyclopedia of Archaeal and Bacterial Type Strains, Phase II (KMG-II): from individual species to whole genera.</title>
        <authorList>
            <person name="Goeker M."/>
        </authorList>
    </citation>
    <scope>NUCLEOTIDE SEQUENCE [LARGE SCALE GENOMIC DNA]</scope>
    <source>
        <strain evidence="3 4">DSM 19034</strain>
    </source>
</reference>
<dbReference type="PANTHER" id="PTHR34220">
    <property type="entry name" value="SENSOR HISTIDINE KINASE YPDA"/>
    <property type="match status" value="1"/>
</dbReference>
<dbReference type="Proteomes" id="UP000295499">
    <property type="component" value="Unassembled WGS sequence"/>
</dbReference>
<dbReference type="PANTHER" id="PTHR34220:SF7">
    <property type="entry name" value="SENSOR HISTIDINE KINASE YPDA"/>
    <property type="match status" value="1"/>
</dbReference>
<accession>A0A4R6IFS1</accession>
<dbReference type="InterPro" id="IPR036890">
    <property type="entry name" value="HATPase_C_sf"/>
</dbReference>
<feature type="domain" description="Signal transduction histidine kinase internal region" evidence="2">
    <location>
        <begin position="160"/>
        <end position="235"/>
    </location>
</feature>
<dbReference type="Gene3D" id="3.30.565.10">
    <property type="entry name" value="Histidine kinase-like ATPase, C-terminal domain"/>
    <property type="match status" value="1"/>
</dbReference>
<keyword evidence="1" id="KW-1133">Transmembrane helix</keyword>
<sequence length="347" mass="40599">MRLKIPTLIAVFVAFYFLSHSAGWLNRPDKNLDATIFLNHIVNEFSGASFFIFLFDTLITYLVFYLLYPNKGILITVSLYLLIGIPVMIGLRFVIEEIILFQITGHHNYNMKHLTLKYYVFDNIYFTMYYNFVALSFFGVQYERFKKLKEKELKFQARNAELSFLKSQINPHFLFNNLNNIYTLVYQQSTNALPAISKLSDLLRYMLYQKEDFVPLTREIEYLNNFIDLQLLRYDYIPEISVNIQTDIDASTKIIPLSLIPFVENAFKHGDLKDAQNPLTIKLEVKQDLLVFKVDNQKNGNRKDATGGIGLENIKKRLELLNPAKYDLIINETTNHFYIELKMVING</sequence>
<dbReference type="GO" id="GO:0016020">
    <property type="term" value="C:membrane"/>
    <property type="evidence" value="ECO:0007669"/>
    <property type="project" value="InterPro"/>
</dbReference>
<evidence type="ECO:0000259" key="2">
    <source>
        <dbReference type="Pfam" id="PF06580"/>
    </source>
</evidence>
<evidence type="ECO:0000313" key="3">
    <source>
        <dbReference type="EMBL" id="TDO20894.1"/>
    </source>
</evidence>
<proteinExistence type="predicted"/>
<dbReference type="InterPro" id="IPR050640">
    <property type="entry name" value="Bact_2-comp_sensor_kinase"/>
</dbReference>
<dbReference type="GO" id="GO:0000155">
    <property type="term" value="F:phosphorelay sensor kinase activity"/>
    <property type="evidence" value="ECO:0007669"/>
    <property type="project" value="InterPro"/>
</dbReference>
<organism evidence="3 4">
    <name type="scientific">Pedobacter duraquae</name>
    <dbReference type="NCBI Taxonomy" id="425511"/>
    <lineage>
        <taxon>Bacteria</taxon>
        <taxon>Pseudomonadati</taxon>
        <taxon>Bacteroidota</taxon>
        <taxon>Sphingobacteriia</taxon>
        <taxon>Sphingobacteriales</taxon>
        <taxon>Sphingobacteriaceae</taxon>
        <taxon>Pedobacter</taxon>
    </lineage>
</organism>
<protein>
    <submittedName>
        <fullName evidence="3">Histidine kinase</fullName>
    </submittedName>
</protein>
<dbReference type="Pfam" id="PF06580">
    <property type="entry name" value="His_kinase"/>
    <property type="match status" value="1"/>
</dbReference>
<name>A0A4R6IFS1_9SPHI</name>
<dbReference type="EMBL" id="SNWM01000004">
    <property type="protein sequence ID" value="TDO20894.1"/>
    <property type="molecule type" value="Genomic_DNA"/>
</dbReference>
<dbReference type="InterPro" id="IPR010559">
    <property type="entry name" value="Sig_transdc_His_kin_internal"/>
</dbReference>
<feature type="transmembrane region" description="Helical" evidence="1">
    <location>
        <begin position="123"/>
        <end position="142"/>
    </location>
</feature>
<comment type="caution">
    <text evidence="3">The sequence shown here is derived from an EMBL/GenBank/DDBJ whole genome shotgun (WGS) entry which is preliminary data.</text>
</comment>
<keyword evidence="3" id="KW-0808">Transferase</keyword>
<feature type="transmembrane region" description="Helical" evidence="1">
    <location>
        <begin position="45"/>
        <end position="67"/>
    </location>
</feature>